<dbReference type="Proteomes" id="UP001634007">
    <property type="component" value="Unassembled WGS sequence"/>
</dbReference>
<feature type="compositionally biased region" description="Polar residues" evidence="1">
    <location>
        <begin position="91"/>
        <end position="100"/>
    </location>
</feature>
<comment type="caution">
    <text evidence="3">The sequence shown here is derived from an EMBL/GenBank/DDBJ whole genome shotgun (WGS) entry which is preliminary data.</text>
</comment>
<dbReference type="PANTHER" id="PTHR46325">
    <property type="entry name" value="CRIB DOMAIN-CONTAINING PROTEIN RIC8"/>
    <property type="match status" value="1"/>
</dbReference>
<dbReference type="PANTHER" id="PTHR46325:SF39">
    <property type="entry name" value="CRIB DOMAIN-CONTAINING PROTEIN RIC8"/>
    <property type="match status" value="1"/>
</dbReference>
<name>A0ABD3ISZ5_EUCGL</name>
<feature type="compositionally biased region" description="Basic and acidic residues" evidence="1">
    <location>
        <begin position="167"/>
        <end position="178"/>
    </location>
</feature>
<gene>
    <name evidence="3" type="ORF">ACJRO7_008822</name>
</gene>
<feature type="domain" description="CRIB" evidence="2">
    <location>
        <begin position="29"/>
        <end position="42"/>
    </location>
</feature>
<evidence type="ECO:0000259" key="2">
    <source>
        <dbReference type="PROSITE" id="PS50108"/>
    </source>
</evidence>
<protein>
    <recommendedName>
        <fullName evidence="2">CRIB domain-containing protein</fullName>
    </recommendedName>
</protein>
<keyword evidence="4" id="KW-1185">Reference proteome</keyword>
<dbReference type="InterPro" id="IPR000095">
    <property type="entry name" value="CRIB_dom"/>
</dbReference>
<feature type="compositionally biased region" description="Basic and acidic residues" evidence="1">
    <location>
        <begin position="148"/>
        <end position="157"/>
    </location>
</feature>
<dbReference type="EMBL" id="JBJKBG010000011">
    <property type="protein sequence ID" value="KAL3717303.1"/>
    <property type="molecule type" value="Genomic_DNA"/>
</dbReference>
<dbReference type="AlphaFoldDB" id="A0ABD3ISZ5"/>
<evidence type="ECO:0000313" key="4">
    <source>
        <dbReference type="Proteomes" id="UP001634007"/>
    </source>
</evidence>
<sequence length="251" mass="26729">MATKMKGLLKGLRYISQIFENEKEQEMEIGFPTDVKHVAHIGWDGPSVTSPGWMNEFRTAPGVSSAPLGVPGDTNGDGSVRSVGSEDSSRRGTQTPTFPSSPARDLPELPKSSRRHSTGIPTDSPTKSRSDKSSRGSRRASKGSPARDPSDPVRKLQDSSPGAGSESPRKSKLPDIPKKSRRKKSKESSSVGGSSRSSTRSKAQAQAEAEPPTYGAPFSDPGSGTVSMFKNMDLHRTSDLGSSREGGDKET</sequence>
<organism evidence="3 4">
    <name type="scientific">Eucalyptus globulus</name>
    <name type="common">Tasmanian blue gum</name>
    <dbReference type="NCBI Taxonomy" id="34317"/>
    <lineage>
        <taxon>Eukaryota</taxon>
        <taxon>Viridiplantae</taxon>
        <taxon>Streptophyta</taxon>
        <taxon>Embryophyta</taxon>
        <taxon>Tracheophyta</taxon>
        <taxon>Spermatophyta</taxon>
        <taxon>Magnoliopsida</taxon>
        <taxon>eudicotyledons</taxon>
        <taxon>Gunneridae</taxon>
        <taxon>Pentapetalae</taxon>
        <taxon>rosids</taxon>
        <taxon>malvids</taxon>
        <taxon>Myrtales</taxon>
        <taxon>Myrtaceae</taxon>
        <taxon>Myrtoideae</taxon>
        <taxon>Eucalypteae</taxon>
        <taxon>Eucalyptus</taxon>
    </lineage>
</organism>
<dbReference type="InterPro" id="IPR036936">
    <property type="entry name" value="CRIB_dom_sf"/>
</dbReference>
<accession>A0ABD3ISZ5</accession>
<dbReference type="CDD" id="cd00132">
    <property type="entry name" value="CRIB"/>
    <property type="match status" value="1"/>
</dbReference>
<reference evidence="3 4" key="1">
    <citation type="submission" date="2024-11" db="EMBL/GenBank/DDBJ databases">
        <title>Chromosome-level genome assembly of Eucalyptus globulus Labill. provides insights into its genome evolution.</title>
        <authorList>
            <person name="Li X."/>
        </authorList>
    </citation>
    <scope>NUCLEOTIDE SEQUENCE [LARGE SCALE GENOMIC DNA]</scope>
    <source>
        <strain evidence="3">CL2024</strain>
        <tissue evidence="3">Fresh tender leaves</tissue>
    </source>
</reference>
<dbReference type="PROSITE" id="PS50108">
    <property type="entry name" value="CRIB"/>
    <property type="match status" value="1"/>
</dbReference>
<evidence type="ECO:0000313" key="3">
    <source>
        <dbReference type="EMBL" id="KAL3717303.1"/>
    </source>
</evidence>
<dbReference type="Pfam" id="PF00786">
    <property type="entry name" value="PBD"/>
    <property type="match status" value="1"/>
</dbReference>
<proteinExistence type="predicted"/>
<dbReference type="SMART" id="SM00285">
    <property type="entry name" value="PBD"/>
    <property type="match status" value="1"/>
</dbReference>
<feature type="region of interest" description="Disordered" evidence="1">
    <location>
        <begin position="52"/>
        <end position="251"/>
    </location>
</feature>
<dbReference type="Gene3D" id="3.90.810.10">
    <property type="entry name" value="CRIB domain"/>
    <property type="match status" value="1"/>
</dbReference>
<feature type="compositionally biased region" description="Low complexity" evidence="1">
    <location>
        <begin position="188"/>
        <end position="202"/>
    </location>
</feature>
<evidence type="ECO:0000256" key="1">
    <source>
        <dbReference type="SAM" id="MobiDB-lite"/>
    </source>
</evidence>